<dbReference type="GO" id="GO:0000993">
    <property type="term" value="F:RNA polymerase II complex binding"/>
    <property type="evidence" value="ECO:0007669"/>
    <property type="project" value="TreeGrafter"/>
</dbReference>
<dbReference type="GO" id="GO:0006368">
    <property type="term" value="P:transcription elongation by RNA polymerase II"/>
    <property type="evidence" value="ECO:0007669"/>
    <property type="project" value="InterPro"/>
</dbReference>
<feature type="region of interest" description="Disordered" evidence="5">
    <location>
        <begin position="136"/>
        <end position="161"/>
    </location>
</feature>
<proteinExistence type="inferred from homology"/>
<dbReference type="AlphaFoldDB" id="A0A3N4HUP4"/>
<name>A0A3N4HUP4_ASCIM</name>
<evidence type="ECO:0000256" key="5">
    <source>
        <dbReference type="SAM" id="MobiDB-lite"/>
    </source>
</evidence>
<dbReference type="InterPro" id="IPR031336">
    <property type="entry name" value="CDC73_C"/>
</dbReference>
<dbReference type="EMBL" id="ML119727">
    <property type="protein sequence ID" value="RPA77399.1"/>
    <property type="molecule type" value="Genomic_DNA"/>
</dbReference>
<dbReference type="PANTHER" id="PTHR12466">
    <property type="entry name" value="CDC73 DOMAIN PROTEIN"/>
    <property type="match status" value="1"/>
</dbReference>
<reference evidence="7 8" key="1">
    <citation type="journal article" date="2018" name="Nat. Ecol. Evol.">
        <title>Pezizomycetes genomes reveal the molecular basis of ectomycorrhizal truffle lifestyle.</title>
        <authorList>
            <person name="Murat C."/>
            <person name="Payen T."/>
            <person name="Noel B."/>
            <person name="Kuo A."/>
            <person name="Morin E."/>
            <person name="Chen J."/>
            <person name="Kohler A."/>
            <person name="Krizsan K."/>
            <person name="Balestrini R."/>
            <person name="Da Silva C."/>
            <person name="Montanini B."/>
            <person name="Hainaut M."/>
            <person name="Levati E."/>
            <person name="Barry K.W."/>
            <person name="Belfiori B."/>
            <person name="Cichocki N."/>
            <person name="Clum A."/>
            <person name="Dockter R.B."/>
            <person name="Fauchery L."/>
            <person name="Guy J."/>
            <person name="Iotti M."/>
            <person name="Le Tacon F."/>
            <person name="Lindquist E.A."/>
            <person name="Lipzen A."/>
            <person name="Malagnac F."/>
            <person name="Mello A."/>
            <person name="Molinier V."/>
            <person name="Miyauchi S."/>
            <person name="Poulain J."/>
            <person name="Riccioni C."/>
            <person name="Rubini A."/>
            <person name="Sitrit Y."/>
            <person name="Splivallo R."/>
            <person name="Traeger S."/>
            <person name="Wang M."/>
            <person name="Zifcakova L."/>
            <person name="Wipf D."/>
            <person name="Zambonelli A."/>
            <person name="Paolocci F."/>
            <person name="Nowrousian M."/>
            <person name="Ottonello S."/>
            <person name="Baldrian P."/>
            <person name="Spatafora J.W."/>
            <person name="Henrissat B."/>
            <person name="Nagy L.G."/>
            <person name="Aury J.M."/>
            <person name="Wincker P."/>
            <person name="Grigoriev I.V."/>
            <person name="Bonfante P."/>
            <person name="Martin F.M."/>
        </authorList>
    </citation>
    <scope>NUCLEOTIDE SEQUENCE [LARGE SCALE GENOMIC DNA]</scope>
    <source>
        <strain evidence="7 8">RN42</strain>
    </source>
</reference>
<evidence type="ECO:0000313" key="7">
    <source>
        <dbReference type="EMBL" id="RPA77399.1"/>
    </source>
</evidence>
<comment type="subcellular location">
    <subcellularLocation>
        <location evidence="1">Nucleus</location>
    </subcellularLocation>
</comment>
<organism evidence="7 8">
    <name type="scientific">Ascobolus immersus RN42</name>
    <dbReference type="NCBI Taxonomy" id="1160509"/>
    <lineage>
        <taxon>Eukaryota</taxon>
        <taxon>Fungi</taxon>
        <taxon>Dikarya</taxon>
        <taxon>Ascomycota</taxon>
        <taxon>Pezizomycotina</taxon>
        <taxon>Pezizomycetes</taxon>
        <taxon>Pezizales</taxon>
        <taxon>Ascobolaceae</taxon>
        <taxon>Ascobolus</taxon>
    </lineage>
</organism>
<feature type="domain" description="Cell division control protein 73 C-terminal" evidence="6">
    <location>
        <begin position="240"/>
        <end position="394"/>
    </location>
</feature>
<dbReference type="Proteomes" id="UP000275078">
    <property type="component" value="Unassembled WGS sequence"/>
</dbReference>
<evidence type="ECO:0000256" key="2">
    <source>
        <dbReference type="ARBA" id="ARBA00010427"/>
    </source>
</evidence>
<evidence type="ECO:0000256" key="4">
    <source>
        <dbReference type="ARBA" id="ARBA00023242"/>
    </source>
</evidence>
<evidence type="ECO:0000256" key="1">
    <source>
        <dbReference type="ARBA" id="ARBA00004123"/>
    </source>
</evidence>
<evidence type="ECO:0000313" key="8">
    <source>
        <dbReference type="Proteomes" id="UP000275078"/>
    </source>
</evidence>
<keyword evidence="3" id="KW-0804">Transcription</keyword>
<keyword evidence="4" id="KW-0539">Nucleus</keyword>
<accession>A0A3N4HUP4</accession>
<protein>
    <submittedName>
        <fullName evidence="7">CDC73-domain-containing protein</fullName>
    </submittedName>
</protein>
<sequence length="403" mass="44784">MSSFNSTSDPLSLFRIAIAQEPSGLPTLSYSPSLKDKCDDVGNANFIIFVPPSSDSSAQPKPFPLNTPTRFISQDPSTKGPVDLRTVYHAWVNKDLTIAQYQASARALGEGKVKNLIFLERVDLFSWLEGQESPFVKPSASDAGTGASMPSGPTAGSGAVVDRTVGSTGRDIVIEPRLLEIYAQERPIGNRNTILRGEKPTDFAFVRSYAQQFISGRAKLPNQAAPSPAMPLVSPRKNRNREGIILLSPSASSLLQMANIKEFLENGVFKPVEAAGVSAPSMLKISRQLPNLSQTSPYRFNIVDSTTNFKPEYWQRVVAVFTTGQQWQFKSYMWSAPTELFRHVKGFYVGWEGEKIPETVKNWGAGVTTLTLERQRRSRDKEVAEILWMDLERWMGERGWSRD</sequence>
<dbReference type="Pfam" id="PF05179">
    <property type="entry name" value="CDC73_C"/>
    <property type="match status" value="1"/>
</dbReference>
<keyword evidence="8" id="KW-1185">Reference proteome</keyword>
<comment type="similarity">
    <text evidence="2">Belongs to the CDC73 family.</text>
</comment>
<evidence type="ECO:0000259" key="6">
    <source>
        <dbReference type="Pfam" id="PF05179"/>
    </source>
</evidence>
<evidence type="ECO:0000256" key="3">
    <source>
        <dbReference type="ARBA" id="ARBA00023163"/>
    </source>
</evidence>
<dbReference type="GO" id="GO:0032968">
    <property type="term" value="P:positive regulation of transcription elongation by RNA polymerase II"/>
    <property type="evidence" value="ECO:0007669"/>
    <property type="project" value="TreeGrafter"/>
</dbReference>
<dbReference type="GO" id="GO:0016593">
    <property type="term" value="C:Cdc73/Paf1 complex"/>
    <property type="evidence" value="ECO:0007669"/>
    <property type="project" value="InterPro"/>
</dbReference>
<dbReference type="Gene3D" id="3.40.50.11990">
    <property type="entry name" value="RNA polymerase II accessory factor, Cdc73 C-terminal domain"/>
    <property type="match status" value="1"/>
</dbReference>
<dbReference type="PANTHER" id="PTHR12466:SF8">
    <property type="entry name" value="PARAFIBROMIN"/>
    <property type="match status" value="1"/>
</dbReference>
<dbReference type="InterPro" id="IPR007852">
    <property type="entry name" value="Cdc73/Parafibromin"/>
</dbReference>
<dbReference type="STRING" id="1160509.A0A3N4HUP4"/>
<dbReference type="OrthoDB" id="2186602at2759"/>
<gene>
    <name evidence="7" type="ORF">BJ508DRAFT_417106</name>
</gene>
<dbReference type="InterPro" id="IPR038103">
    <property type="entry name" value="CDC73_C_sf"/>
</dbReference>